<dbReference type="InterPro" id="IPR035892">
    <property type="entry name" value="C2_domain_sf"/>
</dbReference>
<protein>
    <recommendedName>
        <fullName evidence="1">C2 domain-containing protein</fullName>
    </recommendedName>
</protein>
<evidence type="ECO:0000259" key="1">
    <source>
        <dbReference type="PROSITE" id="PS50004"/>
    </source>
</evidence>
<dbReference type="PROSITE" id="PS50004">
    <property type="entry name" value="C2"/>
    <property type="match status" value="1"/>
</dbReference>
<accession>A0A8X8YSG6</accession>
<dbReference type="CDD" id="cd04051">
    <property type="entry name" value="C2_SRC2_like"/>
    <property type="match status" value="1"/>
</dbReference>
<dbReference type="Gene3D" id="2.60.40.150">
    <property type="entry name" value="C2 domain"/>
    <property type="match status" value="1"/>
</dbReference>
<dbReference type="Pfam" id="PF00168">
    <property type="entry name" value="C2"/>
    <property type="match status" value="1"/>
</dbReference>
<dbReference type="PANTHER" id="PTHR32246:SF17">
    <property type="entry name" value="BON1-ASSOCIATED PROTEIN 2"/>
    <property type="match status" value="1"/>
</dbReference>
<reference evidence="2" key="2">
    <citation type="submission" date="2020-08" db="EMBL/GenBank/DDBJ databases">
        <title>Plant Genome Project.</title>
        <authorList>
            <person name="Zhang R.-G."/>
        </authorList>
    </citation>
    <scope>NUCLEOTIDE SEQUENCE</scope>
    <source>
        <strain evidence="2">Huo1</strain>
        <tissue evidence="2">Leaf</tissue>
    </source>
</reference>
<proteinExistence type="predicted"/>
<dbReference type="InterPro" id="IPR000008">
    <property type="entry name" value="C2_dom"/>
</dbReference>
<dbReference type="OrthoDB" id="884464at2759"/>
<reference evidence="2" key="1">
    <citation type="submission" date="2018-01" db="EMBL/GenBank/DDBJ databases">
        <authorList>
            <person name="Mao J.F."/>
        </authorList>
    </citation>
    <scope>NUCLEOTIDE SEQUENCE</scope>
    <source>
        <strain evidence="2">Huo1</strain>
        <tissue evidence="2">Leaf</tissue>
    </source>
</reference>
<dbReference type="SMART" id="SM00239">
    <property type="entry name" value="C2"/>
    <property type="match status" value="1"/>
</dbReference>
<dbReference type="SUPFAM" id="SSF49562">
    <property type="entry name" value="C2 domain (Calcium/lipid-binding domain, CaLB)"/>
    <property type="match status" value="1"/>
</dbReference>
<organism evidence="2">
    <name type="scientific">Salvia splendens</name>
    <name type="common">Scarlet sage</name>
    <dbReference type="NCBI Taxonomy" id="180675"/>
    <lineage>
        <taxon>Eukaryota</taxon>
        <taxon>Viridiplantae</taxon>
        <taxon>Streptophyta</taxon>
        <taxon>Embryophyta</taxon>
        <taxon>Tracheophyta</taxon>
        <taxon>Spermatophyta</taxon>
        <taxon>Magnoliopsida</taxon>
        <taxon>eudicotyledons</taxon>
        <taxon>Gunneridae</taxon>
        <taxon>Pentapetalae</taxon>
        <taxon>asterids</taxon>
        <taxon>lamiids</taxon>
        <taxon>Lamiales</taxon>
        <taxon>Lamiaceae</taxon>
        <taxon>Nepetoideae</taxon>
        <taxon>Mentheae</taxon>
        <taxon>Salviinae</taxon>
        <taxon>Salvia</taxon>
        <taxon>Salvia subgen. Calosphace</taxon>
        <taxon>core Calosphace</taxon>
    </lineage>
</organism>
<dbReference type="EMBL" id="PNBA02000001">
    <property type="protein sequence ID" value="KAG6435727.1"/>
    <property type="molecule type" value="Genomic_DNA"/>
</dbReference>
<dbReference type="PANTHER" id="PTHR32246">
    <property type="entry name" value="INGRESSION PROTEIN FIC1"/>
    <property type="match status" value="1"/>
</dbReference>
<keyword evidence="3" id="KW-1185">Reference proteome</keyword>
<sequence>MAKKGSPYEIEVTVISAEGLRLSRNQPVKKNSYVVVRSDPFNTRKTGTDRDGGSYPAWNEKLQMELPATARFLTVEAHSGSRLVGAANIPVSDFAAAFLPLNYLSFLSYRLRDAHGGKNGILNLSVKVSRRPGPSGSAEPWPGVPVAADGKAGVVTGIPVGKINHV</sequence>
<name>A0A8X8YSG6_SALSN</name>
<evidence type="ECO:0000313" key="3">
    <source>
        <dbReference type="Proteomes" id="UP000298416"/>
    </source>
</evidence>
<dbReference type="AlphaFoldDB" id="A0A8X8YSG6"/>
<comment type="caution">
    <text evidence="2">The sequence shown here is derived from an EMBL/GenBank/DDBJ whole genome shotgun (WGS) entry which is preliminary data.</text>
</comment>
<feature type="domain" description="C2" evidence="1">
    <location>
        <begin position="1"/>
        <end position="109"/>
    </location>
</feature>
<dbReference type="Proteomes" id="UP000298416">
    <property type="component" value="Unassembled WGS sequence"/>
</dbReference>
<gene>
    <name evidence="2" type="ORF">SASPL_100602</name>
</gene>
<dbReference type="GO" id="GO:0006952">
    <property type="term" value="P:defense response"/>
    <property type="evidence" value="ECO:0007669"/>
    <property type="project" value="InterPro"/>
</dbReference>
<dbReference type="InterPro" id="IPR044750">
    <property type="entry name" value="C2_SRC2/BAP"/>
</dbReference>
<evidence type="ECO:0000313" key="2">
    <source>
        <dbReference type="EMBL" id="KAG6435727.1"/>
    </source>
</evidence>